<reference evidence="7" key="2">
    <citation type="journal article" date="2022" name="Hortic Res">
        <title>The genome of Dioscorea zingiberensis sheds light on the biosynthesis, origin and evolution of the medicinally important diosgenin saponins.</title>
        <authorList>
            <person name="Li Y."/>
            <person name="Tan C."/>
            <person name="Li Z."/>
            <person name="Guo J."/>
            <person name="Li S."/>
            <person name="Chen X."/>
            <person name="Wang C."/>
            <person name="Dai X."/>
            <person name="Yang H."/>
            <person name="Song W."/>
            <person name="Hou L."/>
            <person name="Xu J."/>
            <person name="Tong Z."/>
            <person name="Xu A."/>
            <person name="Yuan X."/>
            <person name="Wang W."/>
            <person name="Yang Q."/>
            <person name="Chen L."/>
            <person name="Sun Z."/>
            <person name="Wang K."/>
            <person name="Pan B."/>
            <person name="Chen J."/>
            <person name="Bao Y."/>
            <person name="Liu F."/>
            <person name="Qi X."/>
            <person name="Gang D.R."/>
            <person name="Wen J."/>
            <person name="Li J."/>
        </authorList>
    </citation>
    <scope>NUCLEOTIDE SEQUENCE</scope>
    <source>
        <strain evidence="7">Dzin_1.0</strain>
    </source>
</reference>
<organism evidence="7 8">
    <name type="scientific">Dioscorea zingiberensis</name>
    <dbReference type="NCBI Taxonomy" id="325984"/>
    <lineage>
        <taxon>Eukaryota</taxon>
        <taxon>Viridiplantae</taxon>
        <taxon>Streptophyta</taxon>
        <taxon>Embryophyta</taxon>
        <taxon>Tracheophyta</taxon>
        <taxon>Spermatophyta</taxon>
        <taxon>Magnoliopsida</taxon>
        <taxon>Liliopsida</taxon>
        <taxon>Dioscoreales</taxon>
        <taxon>Dioscoreaceae</taxon>
        <taxon>Dioscorea</taxon>
    </lineage>
</organism>
<accession>A0A9D5CUF8</accession>
<reference evidence="7" key="1">
    <citation type="submission" date="2021-03" db="EMBL/GenBank/DDBJ databases">
        <authorList>
            <person name="Li Z."/>
            <person name="Yang C."/>
        </authorList>
    </citation>
    <scope>NUCLEOTIDE SEQUENCE</scope>
    <source>
        <strain evidence="7">Dzin_1.0</strain>
        <tissue evidence="7">Leaf</tissue>
    </source>
</reference>
<evidence type="ECO:0000256" key="6">
    <source>
        <dbReference type="SAM" id="Phobius"/>
    </source>
</evidence>
<dbReference type="EMBL" id="JAGGNH010000003">
    <property type="protein sequence ID" value="KAJ0979826.1"/>
    <property type="molecule type" value="Genomic_DNA"/>
</dbReference>
<evidence type="ECO:0000313" key="7">
    <source>
        <dbReference type="EMBL" id="KAJ0979826.1"/>
    </source>
</evidence>
<dbReference type="Pfam" id="PF05055">
    <property type="entry name" value="DUF677"/>
    <property type="match status" value="1"/>
</dbReference>
<dbReference type="AlphaFoldDB" id="A0A9D5CUF8"/>
<dbReference type="Proteomes" id="UP001085076">
    <property type="component" value="Miscellaneous, Linkage group lg03"/>
</dbReference>
<evidence type="ECO:0000256" key="3">
    <source>
        <dbReference type="ARBA" id="ARBA00022692"/>
    </source>
</evidence>
<evidence type="ECO:0000256" key="5">
    <source>
        <dbReference type="ARBA" id="ARBA00023136"/>
    </source>
</evidence>
<keyword evidence="4 6" id="KW-1133">Transmembrane helix</keyword>
<keyword evidence="5 6" id="KW-0472">Membrane</keyword>
<proteinExistence type="inferred from homology"/>
<evidence type="ECO:0000256" key="2">
    <source>
        <dbReference type="ARBA" id="ARBA00009074"/>
    </source>
</evidence>
<dbReference type="InterPro" id="IPR007749">
    <property type="entry name" value="DUF677"/>
</dbReference>
<evidence type="ECO:0000313" key="8">
    <source>
        <dbReference type="Proteomes" id="UP001085076"/>
    </source>
</evidence>
<comment type="subcellular location">
    <subcellularLocation>
        <location evidence="1">Membrane</location>
    </subcellularLocation>
</comment>
<gene>
    <name evidence="7" type="ORF">J5N97_015300</name>
</gene>
<sequence>MTSTVFPLSPFRLISTVTMGCTQSTTGATVGEAAGGLSSTVSLRPPSIISMVDGDATTLHSPSFNSLRAALDNISQLKDEVSSNLNLVYFFKKYLNNSIDTLRLFTAVKDPLQKARMAELLVRDAVILFEEGSDPQAALEKLREFKEEGDPFTEIFGEEFMIVVEHHKSILDDLRLRKQELDQKLCRIKAWRKVWNIIYSMVFAAVLICAVALAAVAAPPAATAAAAAVSSAMAPLQQWVGSIWDQFQSPYEGEKDVIDSLKKSTKLAIHELNSIRVLVGELEIKIRSTIHSAEFAIEEGEEAALKDVMRELKAGTSAKSAEDLEKEVDRGGAKLKTAITAILEKVAN</sequence>
<dbReference type="GO" id="GO:0016020">
    <property type="term" value="C:membrane"/>
    <property type="evidence" value="ECO:0007669"/>
    <property type="project" value="UniProtKB-SubCell"/>
</dbReference>
<protein>
    <submittedName>
        <fullName evidence="7">Uncharacterized protein</fullName>
    </submittedName>
</protein>
<name>A0A9D5CUF8_9LILI</name>
<comment type="similarity">
    <text evidence="2">Belongs to the UPF0496 family.</text>
</comment>
<dbReference type="PANTHER" id="PTHR31113:SF3">
    <property type="entry name" value="UPF0496 PROTEIN 1"/>
    <property type="match status" value="1"/>
</dbReference>
<evidence type="ECO:0000256" key="4">
    <source>
        <dbReference type="ARBA" id="ARBA00022989"/>
    </source>
</evidence>
<evidence type="ECO:0000256" key="1">
    <source>
        <dbReference type="ARBA" id="ARBA00004370"/>
    </source>
</evidence>
<dbReference type="PANTHER" id="PTHR31113">
    <property type="entry name" value="UPF0496 PROTEIN 3-RELATED"/>
    <property type="match status" value="1"/>
</dbReference>
<feature type="transmembrane region" description="Helical" evidence="6">
    <location>
        <begin position="197"/>
        <end position="218"/>
    </location>
</feature>
<keyword evidence="3 6" id="KW-0812">Transmembrane</keyword>
<comment type="caution">
    <text evidence="7">The sequence shown here is derived from an EMBL/GenBank/DDBJ whole genome shotgun (WGS) entry which is preliminary data.</text>
</comment>
<keyword evidence="8" id="KW-1185">Reference proteome</keyword>